<keyword evidence="7" id="KW-0460">Magnesium</keyword>
<evidence type="ECO:0000259" key="8">
    <source>
        <dbReference type="SMART" id="SM00852"/>
    </source>
</evidence>
<dbReference type="Gene3D" id="2.40.340.10">
    <property type="entry name" value="MoeA, C-terminal, domain IV"/>
    <property type="match status" value="1"/>
</dbReference>
<dbReference type="PANTHER" id="PTHR10192:SF5">
    <property type="entry name" value="GEPHYRIN"/>
    <property type="match status" value="1"/>
</dbReference>
<feature type="domain" description="MoaB/Mog" evidence="8">
    <location>
        <begin position="191"/>
        <end position="333"/>
    </location>
</feature>
<dbReference type="Pfam" id="PF00994">
    <property type="entry name" value="MoCF_biosynth"/>
    <property type="match status" value="1"/>
</dbReference>
<comment type="function">
    <text evidence="1 7">Catalyzes the insertion of molybdate into adenylated molybdopterin with the concomitant release of AMP.</text>
</comment>
<dbReference type="InterPro" id="IPR036135">
    <property type="entry name" value="MoeA_linker/N_sf"/>
</dbReference>
<name>A0ABX6INH6_9ACTN</name>
<dbReference type="Pfam" id="PF03453">
    <property type="entry name" value="MoeA_N"/>
    <property type="match status" value="1"/>
</dbReference>
<dbReference type="InterPro" id="IPR005110">
    <property type="entry name" value="MoeA_linker/N"/>
</dbReference>
<evidence type="ECO:0000256" key="3">
    <source>
        <dbReference type="ARBA" id="ARBA00010763"/>
    </source>
</evidence>
<dbReference type="PANTHER" id="PTHR10192">
    <property type="entry name" value="MOLYBDOPTERIN BIOSYNTHESIS PROTEIN"/>
    <property type="match status" value="1"/>
</dbReference>
<dbReference type="Proteomes" id="UP001059836">
    <property type="component" value="Chromosome"/>
</dbReference>
<dbReference type="Pfam" id="PF03454">
    <property type="entry name" value="MoeA_C"/>
    <property type="match status" value="1"/>
</dbReference>
<dbReference type="EMBL" id="CP045809">
    <property type="protein sequence ID" value="QHN37276.1"/>
    <property type="molecule type" value="Genomic_DNA"/>
</dbReference>
<comment type="catalytic activity">
    <reaction evidence="6">
        <text>adenylyl-molybdopterin + molybdate = Mo-molybdopterin + AMP + H(+)</text>
        <dbReference type="Rhea" id="RHEA:35047"/>
        <dbReference type="ChEBI" id="CHEBI:15378"/>
        <dbReference type="ChEBI" id="CHEBI:36264"/>
        <dbReference type="ChEBI" id="CHEBI:62727"/>
        <dbReference type="ChEBI" id="CHEBI:71302"/>
        <dbReference type="ChEBI" id="CHEBI:456215"/>
        <dbReference type="EC" id="2.10.1.1"/>
    </reaction>
</comment>
<evidence type="ECO:0000256" key="1">
    <source>
        <dbReference type="ARBA" id="ARBA00002901"/>
    </source>
</evidence>
<dbReference type="InterPro" id="IPR038987">
    <property type="entry name" value="MoeA-like"/>
</dbReference>
<evidence type="ECO:0000256" key="2">
    <source>
        <dbReference type="ARBA" id="ARBA00005046"/>
    </source>
</evidence>
<dbReference type="InterPro" id="IPR005111">
    <property type="entry name" value="MoeA_C_domain_IV"/>
</dbReference>
<dbReference type="InterPro" id="IPR036425">
    <property type="entry name" value="MoaB/Mog-like_dom_sf"/>
</dbReference>
<keyword evidence="10" id="KW-1185">Reference proteome</keyword>
<evidence type="ECO:0000256" key="5">
    <source>
        <dbReference type="ARBA" id="ARBA00023150"/>
    </source>
</evidence>
<evidence type="ECO:0000256" key="6">
    <source>
        <dbReference type="ARBA" id="ARBA00047317"/>
    </source>
</evidence>
<dbReference type="SMART" id="SM00852">
    <property type="entry name" value="MoCF_biosynth"/>
    <property type="match status" value="1"/>
</dbReference>
<sequence>MRSVRDHQEAIHGLFGPPEAVEVAVTDALGLVTAVDVVTGVSLPGFDNSAMDGYAVLGADLAEASTEHPVTLPMAADIPAGRTDRLTLTPGTVARIMTGAPLPGGADAVVPVEQTASGPVRGRFAPVDQGPQQIRFTAPIPVGKNIRVAGSDIVAGEVAIRAGTELHAPQLGLLAAIGAGTVRVWRRPRVVVLSTGSELVAPGHRLRHGQIYESNSPMLAAAATEAGALARTVHFVPDDVDGFLTRIAEIAGEADLIVTSGGVSAGAFEVVKDALIATGGVEFAKVAMQPGMPQGCGHVTDPSGQAVPIITLPGNPVSSLVSFEVFIRPPLRTKMGLPPHRARVTARLRGSVGSPAGKRQFLRGVLERDGDGWVVDPIGPPSSHHLRYLAGANALIDVATDITALADGVDVEVLVLD</sequence>
<organism evidence="9 10">
    <name type="scientific">Gordonia pseudamarae</name>
    <dbReference type="NCBI Taxonomy" id="2831662"/>
    <lineage>
        <taxon>Bacteria</taxon>
        <taxon>Bacillati</taxon>
        <taxon>Actinomycetota</taxon>
        <taxon>Actinomycetes</taxon>
        <taxon>Mycobacteriales</taxon>
        <taxon>Gordoniaceae</taxon>
        <taxon>Gordonia</taxon>
    </lineage>
</organism>
<evidence type="ECO:0000313" key="10">
    <source>
        <dbReference type="Proteomes" id="UP001059836"/>
    </source>
</evidence>
<comment type="pathway">
    <text evidence="2 7">Cofactor biosynthesis; molybdopterin biosynthesis.</text>
</comment>
<gene>
    <name evidence="9" type="ORF">GII31_02005</name>
</gene>
<proteinExistence type="inferred from homology"/>
<evidence type="ECO:0000313" key="9">
    <source>
        <dbReference type="EMBL" id="QHN37276.1"/>
    </source>
</evidence>
<evidence type="ECO:0000256" key="7">
    <source>
        <dbReference type="RuleBase" id="RU365090"/>
    </source>
</evidence>
<dbReference type="NCBIfam" id="TIGR00177">
    <property type="entry name" value="molyb_syn"/>
    <property type="match status" value="1"/>
</dbReference>
<dbReference type="SUPFAM" id="SSF63867">
    <property type="entry name" value="MoeA C-terminal domain-like"/>
    <property type="match status" value="1"/>
</dbReference>
<evidence type="ECO:0000256" key="4">
    <source>
        <dbReference type="ARBA" id="ARBA00022505"/>
    </source>
</evidence>
<dbReference type="CDD" id="cd00887">
    <property type="entry name" value="MoeA"/>
    <property type="match status" value="1"/>
</dbReference>
<keyword evidence="5 7" id="KW-0501">Molybdenum cofactor biosynthesis</keyword>
<dbReference type="RefSeq" id="WP_213249719.1">
    <property type="nucleotide sequence ID" value="NZ_CP045806.1"/>
</dbReference>
<keyword evidence="7" id="KW-0479">Metal-binding</keyword>
<dbReference type="InterPro" id="IPR001453">
    <property type="entry name" value="MoaB/Mog_dom"/>
</dbReference>
<dbReference type="InterPro" id="IPR036688">
    <property type="entry name" value="MoeA_C_domain_IV_sf"/>
</dbReference>
<dbReference type="Gene3D" id="2.170.190.11">
    <property type="entry name" value="Molybdopterin biosynthesis moea protein, domain 3"/>
    <property type="match status" value="1"/>
</dbReference>
<comment type="cofactor">
    <cofactor evidence="7">
        <name>Mg(2+)</name>
        <dbReference type="ChEBI" id="CHEBI:18420"/>
    </cofactor>
</comment>
<dbReference type="SUPFAM" id="SSF53218">
    <property type="entry name" value="Molybdenum cofactor biosynthesis proteins"/>
    <property type="match status" value="1"/>
</dbReference>
<dbReference type="Gene3D" id="3.90.105.10">
    <property type="entry name" value="Molybdopterin biosynthesis moea protein, domain 2"/>
    <property type="match status" value="1"/>
</dbReference>
<dbReference type="SUPFAM" id="SSF63882">
    <property type="entry name" value="MoeA N-terminal region -like"/>
    <property type="match status" value="1"/>
</dbReference>
<keyword evidence="4 7" id="KW-0500">Molybdenum</keyword>
<dbReference type="Gene3D" id="3.40.980.10">
    <property type="entry name" value="MoaB/Mog-like domain"/>
    <property type="match status" value="1"/>
</dbReference>
<reference evidence="9" key="1">
    <citation type="journal article" date="2021" name="Nat. Microbiol.">
        <title>Cocultivation of an ultrasmall environmental parasitic bacterium with lytic ability against bacteria associated with wastewater foams.</title>
        <authorList>
            <person name="Batinovic S."/>
            <person name="Rose J.J.A."/>
            <person name="Ratcliffe J."/>
            <person name="Seviour R.J."/>
            <person name="Petrovski S."/>
        </authorList>
    </citation>
    <scope>NUCLEOTIDE SEQUENCE</scope>
    <source>
        <strain evidence="9">CON9</strain>
    </source>
</reference>
<keyword evidence="7" id="KW-0808">Transferase</keyword>
<dbReference type="NCBIfam" id="NF045515">
    <property type="entry name" value="Glp_gephyrin"/>
    <property type="match status" value="1"/>
</dbReference>
<accession>A0ABX6INH6</accession>
<protein>
    <recommendedName>
        <fullName evidence="7">Molybdopterin molybdenumtransferase</fullName>
        <ecNumber evidence="7">2.10.1.1</ecNumber>
    </recommendedName>
</protein>
<dbReference type="EC" id="2.10.1.1" evidence="7"/>
<comment type="similarity">
    <text evidence="3 7">Belongs to the MoeA family.</text>
</comment>